<dbReference type="GO" id="GO:0005832">
    <property type="term" value="C:chaperonin-containing T-complex"/>
    <property type="evidence" value="ECO:0007669"/>
    <property type="project" value="UniProtKB-ARBA"/>
</dbReference>
<dbReference type="STRING" id="1706337.A0A341DDF7"/>
<dbReference type="InterPro" id="IPR027413">
    <property type="entry name" value="GROEL-like_equatorial_sf"/>
</dbReference>
<dbReference type="GO" id="GO:0016887">
    <property type="term" value="F:ATP hydrolysis activity"/>
    <property type="evidence" value="ECO:0007669"/>
    <property type="project" value="InterPro"/>
</dbReference>
<comment type="similarity">
    <text evidence="1">Belongs to the TCP-1 chaperonin family.</text>
</comment>
<reference evidence="6" key="1">
    <citation type="submission" date="2025-08" db="UniProtKB">
        <authorList>
            <consortium name="RefSeq"/>
        </authorList>
    </citation>
    <scope>IDENTIFICATION</scope>
    <source>
        <tissue evidence="6">Meat</tissue>
    </source>
</reference>
<keyword evidence="5" id="KW-1185">Reference proteome</keyword>
<evidence type="ECO:0000313" key="5">
    <source>
        <dbReference type="Proteomes" id="UP000252040"/>
    </source>
</evidence>
<dbReference type="SUPFAM" id="SSF48592">
    <property type="entry name" value="GroEL equatorial domain-like"/>
    <property type="match status" value="1"/>
</dbReference>
<keyword evidence="2" id="KW-0547">Nucleotide-binding</keyword>
<dbReference type="InterPro" id="IPR027410">
    <property type="entry name" value="TCP-1-like_intermed_sf"/>
</dbReference>
<keyword evidence="4" id="KW-0143">Chaperone</keyword>
<name>A0A341DDF7_NEOAA</name>
<protein>
    <submittedName>
        <fullName evidence="6">T-complex protein 1 subunit zeta-2</fullName>
    </submittedName>
</protein>
<dbReference type="FunFam" id="3.30.260.10:FF:000029">
    <property type="entry name" value="Chaperonin containing TCP1 subunit 6B"/>
    <property type="match status" value="1"/>
</dbReference>
<dbReference type="InterPro" id="IPR017998">
    <property type="entry name" value="Chaperone_TCP-1"/>
</dbReference>
<dbReference type="Pfam" id="PF00118">
    <property type="entry name" value="Cpn60_TCP1"/>
    <property type="match status" value="1"/>
</dbReference>
<sequence>FATRPAAILASVPPTPDDVTSCPGADWLRLRSVSRSARISLRVAAEAALRGGDSSYRLPRAEVKALNSKAEVAQAQAVLAVNICAARGPQDVLRSNLGPKGTMKMLISGAGDMKLTKDGNVLLHEMGLHPRIIAEGFEVAKIKALEVLEQVKIKKEMKREILLDVARTFLQTKVHPQLAYVLTEAVVDSVLAIRRPGYPIDLLMVEIVEMKHKSETDTKAQAPDAQAQQPWLTGPVAAHIIVNEI</sequence>
<dbReference type="KEGG" id="nasi:112415930"/>
<feature type="non-terminal residue" evidence="6">
    <location>
        <position position="1"/>
    </location>
</feature>
<dbReference type="PROSITE" id="PS00750">
    <property type="entry name" value="TCP1_1"/>
    <property type="match status" value="1"/>
</dbReference>
<dbReference type="GO" id="GO:0051082">
    <property type="term" value="F:unfolded protein binding"/>
    <property type="evidence" value="ECO:0007669"/>
    <property type="project" value="InterPro"/>
</dbReference>
<dbReference type="GO" id="GO:0140662">
    <property type="term" value="F:ATP-dependent protein folding chaperone"/>
    <property type="evidence" value="ECO:0007669"/>
    <property type="project" value="InterPro"/>
</dbReference>
<proteinExistence type="inferred from homology"/>
<dbReference type="AlphaFoldDB" id="A0A341DDF7"/>
<dbReference type="InterPro" id="IPR002194">
    <property type="entry name" value="Chaperonin_TCP-1_CS"/>
</dbReference>
<accession>A0A341DDF7</accession>
<dbReference type="Gene3D" id="1.10.560.10">
    <property type="entry name" value="GroEL-like equatorial domain"/>
    <property type="match status" value="2"/>
</dbReference>
<dbReference type="GO" id="GO:0005524">
    <property type="term" value="F:ATP binding"/>
    <property type="evidence" value="ECO:0007669"/>
    <property type="project" value="UniProtKB-KW"/>
</dbReference>
<gene>
    <name evidence="6" type="primary">CCT6B</name>
</gene>
<dbReference type="GeneID" id="112415930"/>
<organism evidence="5 6">
    <name type="scientific">Neophocaena asiaeorientalis asiaeorientalis</name>
    <name type="common">Yangtze finless porpoise</name>
    <name type="synonym">Neophocaena phocaenoides subsp. asiaeorientalis</name>
    <dbReference type="NCBI Taxonomy" id="1706337"/>
    <lineage>
        <taxon>Eukaryota</taxon>
        <taxon>Metazoa</taxon>
        <taxon>Chordata</taxon>
        <taxon>Craniata</taxon>
        <taxon>Vertebrata</taxon>
        <taxon>Euteleostomi</taxon>
        <taxon>Mammalia</taxon>
        <taxon>Eutheria</taxon>
        <taxon>Laurasiatheria</taxon>
        <taxon>Artiodactyla</taxon>
        <taxon>Whippomorpha</taxon>
        <taxon>Cetacea</taxon>
        <taxon>Odontoceti</taxon>
        <taxon>Phocoenidae</taxon>
        <taxon>Neophocaena</taxon>
    </lineage>
</organism>
<evidence type="ECO:0000256" key="2">
    <source>
        <dbReference type="ARBA" id="ARBA00022741"/>
    </source>
</evidence>
<dbReference type="Gene3D" id="3.30.260.10">
    <property type="entry name" value="TCP-1-like chaperonin intermediate domain"/>
    <property type="match status" value="1"/>
</dbReference>
<dbReference type="PANTHER" id="PTHR11353">
    <property type="entry name" value="CHAPERONIN"/>
    <property type="match status" value="1"/>
</dbReference>
<keyword evidence="3" id="KW-0067">ATP-binding</keyword>
<dbReference type="RefSeq" id="XP_024624909.1">
    <property type="nucleotide sequence ID" value="XM_024769141.1"/>
</dbReference>
<evidence type="ECO:0000256" key="1">
    <source>
        <dbReference type="ARBA" id="ARBA00008020"/>
    </source>
</evidence>
<evidence type="ECO:0000256" key="3">
    <source>
        <dbReference type="ARBA" id="ARBA00022840"/>
    </source>
</evidence>
<evidence type="ECO:0000256" key="4">
    <source>
        <dbReference type="ARBA" id="ARBA00023186"/>
    </source>
</evidence>
<dbReference type="CTD" id="10693"/>
<dbReference type="InterPro" id="IPR002423">
    <property type="entry name" value="Cpn60/GroEL/TCP-1"/>
</dbReference>
<evidence type="ECO:0000313" key="6">
    <source>
        <dbReference type="RefSeq" id="XP_024624909.1"/>
    </source>
</evidence>
<dbReference type="Proteomes" id="UP000252040">
    <property type="component" value="Unplaced"/>
</dbReference>
<dbReference type="InParanoid" id="A0A341DDF7"/>
<dbReference type="SUPFAM" id="SSF54849">
    <property type="entry name" value="GroEL-intermediate domain like"/>
    <property type="match status" value="1"/>
</dbReference>